<evidence type="ECO:0000256" key="2">
    <source>
        <dbReference type="ARBA" id="ARBA00009533"/>
    </source>
</evidence>
<dbReference type="GO" id="GO:0008483">
    <property type="term" value="F:transaminase activity"/>
    <property type="evidence" value="ECO:0007669"/>
    <property type="project" value="UniProtKB-KW"/>
</dbReference>
<protein>
    <submittedName>
        <fullName evidence="9">Aspartate aminotransferase family protein</fullName>
    </submittedName>
</protein>
<feature type="modified residue" description="N6-(pyridoxal phosphate)lysine" evidence="6">
    <location>
        <position position="300"/>
    </location>
</feature>
<gene>
    <name evidence="9" type="ORF">C7K55_02525</name>
</gene>
<dbReference type="Gene3D" id="3.40.640.10">
    <property type="entry name" value="Type I PLP-dependent aspartate aminotransferase-like (Major domain)"/>
    <property type="match status" value="1"/>
</dbReference>
<dbReference type="Gene3D" id="3.90.1150.170">
    <property type="match status" value="2"/>
</dbReference>
<dbReference type="GO" id="GO:0030170">
    <property type="term" value="F:pyridoxal phosphate binding"/>
    <property type="evidence" value="ECO:0007669"/>
    <property type="project" value="InterPro"/>
</dbReference>
<keyword evidence="9" id="KW-0808">Transferase</keyword>
<dbReference type="InterPro" id="IPR015421">
    <property type="entry name" value="PyrdxlP-dep_Trfase_major"/>
</dbReference>
<reference evidence="9 10" key="1">
    <citation type="journal article" date="2018" name="Environ. Microbiol.">
        <title>Ecological and genomic features of two widespread freshwater picocyanobacteria.</title>
        <authorList>
            <person name="Cabello-Yeves P.J."/>
            <person name="Picazo A."/>
            <person name="Camacho A."/>
            <person name="Callieri C."/>
            <person name="Rosselli R."/>
            <person name="Roda-Garcia J.J."/>
            <person name="Coutinho F.H."/>
            <person name="Rodriguez-Valera F."/>
        </authorList>
    </citation>
    <scope>NUCLEOTIDE SEQUENCE [LARGE SCALE GENOMIC DNA]</scope>
    <source>
        <strain evidence="9 10">Tous</strain>
    </source>
</reference>
<dbReference type="RefSeq" id="WP_106501834.1">
    <property type="nucleotide sequence ID" value="NZ_PXXO01000002.1"/>
</dbReference>
<organism evidence="9 10">
    <name type="scientific">Cyanobium usitatum str. Tous</name>
    <dbReference type="NCBI Taxonomy" id="2116684"/>
    <lineage>
        <taxon>Bacteria</taxon>
        <taxon>Bacillati</taxon>
        <taxon>Cyanobacteriota</taxon>
        <taxon>Cyanophyceae</taxon>
        <taxon>Synechococcales</taxon>
        <taxon>Prochlorococcaceae</taxon>
        <taxon>Cyanobium</taxon>
    </lineage>
</organism>
<dbReference type="AlphaFoldDB" id="A0A2P7N074"/>
<dbReference type="GO" id="GO:0005737">
    <property type="term" value="C:cytoplasm"/>
    <property type="evidence" value="ECO:0007669"/>
    <property type="project" value="TreeGrafter"/>
</dbReference>
<evidence type="ECO:0000256" key="8">
    <source>
        <dbReference type="SAM" id="MobiDB-lite"/>
    </source>
</evidence>
<evidence type="ECO:0000313" key="9">
    <source>
        <dbReference type="EMBL" id="PSJ06863.1"/>
    </source>
</evidence>
<evidence type="ECO:0000256" key="7">
    <source>
        <dbReference type="RuleBase" id="RU000382"/>
    </source>
</evidence>
<dbReference type="InterPro" id="IPR002129">
    <property type="entry name" value="PyrdxlP-dep_de-COase"/>
</dbReference>
<sequence>MASAPPAPRASQPLPFASPEQLDPRLQDFLEQASRQLCVWLGSAAERSPLPGLSVLPPVEPEDHGLAPEMLLADLQLVMDGAFNPNHPGALAHLDPPPLPASVAADLICAGLNNNMLAEELSPSLSRLERSLTAWLAEQLGLPAGSGGVAASGGTLSNLMALVAARRQRGLAIDGRAVVVASIDAHVSLAKALAVMGLPPEALRPVPVDSQGRLDPTALEVELDQLERAGLPVIAVVATAGTTVRGAVDPLSAIAGICQRRGLWLHVDGAIGAVFGLVPAHRHRVAGLEQADSITINPQKLLGITKTSSLLLLARPQELVEAFHTGLPYMEPSWGGSHGGESGLQGTRPAEILKLWLGLRQLGLVGIEAVLDGAIQRRRQLQALLTPNERLQLVGGSFHLLAFTPKQLDAAGSQAWSDRTRQRLLQEQLMLSRPHYAGRHHLKAVLGNPHTKPAHLENLARVVHASLDEQS</sequence>
<proteinExistence type="inferred from homology"/>
<keyword evidence="3" id="KW-0210">Decarboxylase</keyword>
<keyword evidence="4 6" id="KW-0663">Pyridoxal phosphate</keyword>
<dbReference type="EMBL" id="PXXO01000002">
    <property type="protein sequence ID" value="PSJ06863.1"/>
    <property type="molecule type" value="Genomic_DNA"/>
</dbReference>
<evidence type="ECO:0000256" key="5">
    <source>
        <dbReference type="ARBA" id="ARBA00023239"/>
    </source>
</evidence>
<dbReference type="GO" id="GO:0019752">
    <property type="term" value="P:carboxylic acid metabolic process"/>
    <property type="evidence" value="ECO:0007669"/>
    <property type="project" value="InterPro"/>
</dbReference>
<feature type="region of interest" description="Disordered" evidence="8">
    <location>
        <begin position="1"/>
        <end position="21"/>
    </location>
</feature>
<keyword evidence="5 7" id="KW-0456">Lyase</keyword>
<dbReference type="PANTHER" id="PTHR45677:SF8">
    <property type="entry name" value="CYSTEINE SULFINIC ACID DECARBOXYLASE"/>
    <property type="match status" value="1"/>
</dbReference>
<comment type="cofactor">
    <cofactor evidence="1 6 7">
        <name>pyridoxal 5'-phosphate</name>
        <dbReference type="ChEBI" id="CHEBI:597326"/>
    </cofactor>
</comment>
<evidence type="ECO:0000256" key="6">
    <source>
        <dbReference type="PIRSR" id="PIRSR602129-50"/>
    </source>
</evidence>
<accession>A0A2P7N074</accession>
<dbReference type="GO" id="GO:0004058">
    <property type="term" value="F:aromatic-L-amino-acid decarboxylase activity"/>
    <property type="evidence" value="ECO:0007669"/>
    <property type="project" value="UniProtKB-ARBA"/>
</dbReference>
<evidence type="ECO:0000256" key="3">
    <source>
        <dbReference type="ARBA" id="ARBA00022793"/>
    </source>
</evidence>
<dbReference type="PANTHER" id="PTHR45677">
    <property type="entry name" value="GLUTAMATE DECARBOXYLASE-RELATED"/>
    <property type="match status" value="1"/>
</dbReference>
<evidence type="ECO:0000256" key="1">
    <source>
        <dbReference type="ARBA" id="ARBA00001933"/>
    </source>
</evidence>
<dbReference type="Proteomes" id="UP000243002">
    <property type="component" value="Unassembled WGS sequence"/>
</dbReference>
<name>A0A2P7N074_9CYAN</name>
<dbReference type="OrthoDB" id="9803665at2"/>
<evidence type="ECO:0000313" key="10">
    <source>
        <dbReference type="Proteomes" id="UP000243002"/>
    </source>
</evidence>
<dbReference type="SUPFAM" id="SSF53383">
    <property type="entry name" value="PLP-dependent transferases"/>
    <property type="match status" value="1"/>
</dbReference>
<keyword evidence="10" id="KW-1185">Reference proteome</keyword>
<dbReference type="Pfam" id="PF00282">
    <property type="entry name" value="Pyridoxal_deC"/>
    <property type="match status" value="1"/>
</dbReference>
<dbReference type="InterPro" id="IPR015424">
    <property type="entry name" value="PyrdxlP-dep_Trfase"/>
</dbReference>
<comment type="caution">
    <text evidence="9">The sequence shown here is derived from an EMBL/GenBank/DDBJ whole genome shotgun (WGS) entry which is preliminary data.</text>
</comment>
<evidence type="ECO:0000256" key="4">
    <source>
        <dbReference type="ARBA" id="ARBA00022898"/>
    </source>
</evidence>
<comment type="similarity">
    <text evidence="2 7">Belongs to the group II decarboxylase family.</text>
</comment>
<keyword evidence="9" id="KW-0032">Aminotransferase</keyword>